<name>A0A0Q3X0I3_9BACI</name>
<evidence type="ECO:0000256" key="1">
    <source>
        <dbReference type="ARBA" id="ARBA00004202"/>
    </source>
</evidence>
<dbReference type="InterPro" id="IPR017871">
    <property type="entry name" value="ABC_transporter-like_CS"/>
</dbReference>
<keyword evidence="3" id="KW-0813">Transport</keyword>
<keyword evidence="7" id="KW-0472">Membrane</keyword>
<dbReference type="GO" id="GO:0015833">
    <property type="term" value="P:peptide transport"/>
    <property type="evidence" value="ECO:0007669"/>
    <property type="project" value="InterPro"/>
</dbReference>
<dbReference type="PANTHER" id="PTHR43297">
    <property type="entry name" value="OLIGOPEPTIDE TRANSPORT ATP-BINDING PROTEIN APPD"/>
    <property type="match status" value="1"/>
</dbReference>
<dbReference type="EMBL" id="LJJC01000004">
    <property type="protein sequence ID" value="KQL55357.1"/>
    <property type="molecule type" value="Genomic_DNA"/>
</dbReference>
<dbReference type="PANTHER" id="PTHR43297:SF2">
    <property type="entry name" value="DIPEPTIDE TRANSPORT ATP-BINDING PROTEIN DPPD"/>
    <property type="match status" value="1"/>
</dbReference>
<dbReference type="InterPro" id="IPR013563">
    <property type="entry name" value="Oligopep_ABC_C"/>
</dbReference>
<evidence type="ECO:0000256" key="4">
    <source>
        <dbReference type="ARBA" id="ARBA00022475"/>
    </source>
</evidence>
<dbReference type="OrthoDB" id="9802264at2"/>
<dbReference type="Pfam" id="PF08352">
    <property type="entry name" value="oligo_HPY"/>
    <property type="match status" value="1"/>
</dbReference>
<gene>
    <name evidence="9" type="ORF">AN964_04455</name>
</gene>
<evidence type="ECO:0000256" key="5">
    <source>
        <dbReference type="ARBA" id="ARBA00022741"/>
    </source>
</evidence>
<dbReference type="GO" id="GO:0005524">
    <property type="term" value="F:ATP binding"/>
    <property type="evidence" value="ECO:0007669"/>
    <property type="project" value="UniProtKB-KW"/>
</dbReference>
<organism evidence="9 10">
    <name type="scientific">Heyndrickxia shackletonii</name>
    <dbReference type="NCBI Taxonomy" id="157838"/>
    <lineage>
        <taxon>Bacteria</taxon>
        <taxon>Bacillati</taxon>
        <taxon>Bacillota</taxon>
        <taxon>Bacilli</taxon>
        <taxon>Bacillales</taxon>
        <taxon>Bacillaceae</taxon>
        <taxon>Heyndrickxia</taxon>
    </lineage>
</organism>
<dbReference type="InterPro" id="IPR027417">
    <property type="entry name" value="P-loop_NTPase"/>
</dbReference>
<dbReference type="GO" id="GO:0016887">
    <property type="term" value="F:ATP hydrolysis activity"/>
    <property type="evidence" value="ECO:0007669"/>
    <property type="project" value="InterPro"/>
</dbReference>
<feature type="domain" description="ABC transporter" evidence="8">
    <location>
        <begin position="6"/>
        <end position="257"/>
    </location>
</feature>
<keyword evidence="6 9" id="KW-0067">ATP-binding</keyword>
<comment type="caution">
    <text evidence="9">The sequence shown here is derived from an EMBL/GenBank/DDBJ whole genome shotgun (WGS) entry which is preliminary data.</text>
</comment>
<keyword evidence="5" id="KW-0547">Nucleotide-binding</keyword>
<dbReference type="STRING" id="157838.AN964_04455"/>
<evidence type="ECO:0000256" key="2">
    <source>
        <dbReference type="ARBA" id="ARBA00005417"/>
    </source>
</evidence>
<evidence type="ECO:0000256" key="6">
    <source>
        <dbReference type="ARBA" id="ARBA00022840"/>
    </source>
</evidence>
<keyword evidence="10" id="KW-1185">Reference proteome</keyword>
<dbReference type="InterPro" id="IPR003593">
    <property type="entry name" value="AAA+_ATPase"/>
</dbReference>
<evidence type="ECO:0000259" key="8">
    <source>
        <dbReference type="PROSITE" id="PS50893"/>
    </source>
</evidence>
<dbReference type="Proteomes" id="UP000051888">
    <property type="component" value="Unassembled WGS sequence"/>
</dbReference>
<comment type="subcellular location">
    <subcellularLocation>
        <location evidence="1">Cell membrane</location>
        <topology evidence="1">Peripheral membrane protein</topology>
    </subcellularLocation>
</comment>
<accession>A0A0Q3X0I3</accession>
<evidence type="ECO:0000256" key="3">
    <source>
        <dbReference type="ARBA" id="ARBA00022448"/>
    </source>
</evidence>
<dbReference type="FunFam" id="3.40.50.300:FF:000016">
    <property type="entry name" value="Oligopeptide ABC transporter ATP-binding component"/>
    <property type="match status" value="1"/>
</dbReference>
<dbReference type="GO" id="GO:0005886">
    <property type="term" value="C:plasma membrane"/>
    <property type="evidence" value="ECO:0007669"/>
    <property type="project" value="UniProtKB-SubCell"/>
</dbReference>
<reference evidence="9 10" key="1">
    <citation type="submission" date="2015-09" db="EMBL/GenBank/DDBJ databases">
        <title>Genome sequencing project for genomic taxonomy and phylogenomics of Bacillus-like bacteria.</title>
        <authorList>
            <person name="Liu B."/>
            <person name="Wang J."/>
            <person name="Zhu Y."/>
            <person name="Liu G."/>
            <person name="Chen Q."/>
            <person name="Chen Z."/>
            <person name="Lan J."/>
            <person name="Che J."/>
            <person name="Ge C."/>
            <person name="Shi H."/>
            <person name="Pan Z."/>
            <person name="Liu X."/>
        </authorList>
    </citation>
    <scope>NUCLEOTIDE SEQUENCE [LARGE SCALE GENOMIC DNA]</scope>
    <source>
        <strain evidence="9 10">LMG 18435</strain>
    </source>
</reference>
<dbReference type="CDD" id="cd03257">
    <property type="entry name" value="ABC_NikE_OppD_transporters"/>
    <property type="match status" value="1"/>
</dbReference>
<dbReference type="AlphaFoldDB" id="A0A0Q3X0I3"/>
<dbReference type="Gene3D" id="3.40.50.300">
    <property type="entry name" value="P-loop containing nucleotide triphosphate hydrolases"/>
    <property type="match status" value="1"/>
</dbReference>
<evidence type="ECO:0000313" key="9">
    <source>
        <dbReference type="EMBL" id="KQL55357.1"/>
    </source>
</evidence>
<dbReference type="Pfam" id="PF00005">
    <property type="entry name" value="ABC_tran"/>
    <property type="match status" value="1"/>
</dbReference>
<evidence type="ECO:0000313" key="10">
    <source>
        <dbReference type="Proteomes" id="UP000051888"/>
    </source>
</evidence>
<comment type="similarity">
    <text evidence="2">Belongs to the ABC transporter superfamily.</text>
</comment>
<sequence length="332" mass="37337">MNNKILEVKNLQVQFKTSMGIVQPVSGVDFQVNEGETLGIVGESGCGKSVTSLAVMGLLPSPTGYIAEGEILLEGKKISHLNDREMRKLRGNDIAMIFQEPMTSLNPVFTIGEQLSEPLRQHTKLGKKEIRQRIIEMLKLVGIPRSEEIIDEYPHQLSGGMRQRVMISLAMLCKPKLLIADEPTTALDVTIQAQILDLMKKIKRENQMAMLLITHDLGVIAETCDRVIVMYAGQIVENTDVRTLFNDPKHPYSQGLLASLPKMNERKQSLYSIKGNVPRPDEIPKGCAFSTRCPHVFDKCRTERPPLLKLNNQSCRCWLYEAETQEVMSHVK</sequence>
<dbReference type="PATRIC" id="fig|157838.3.peg.989"/>
<proteinExistence type="inferred from homology"/>
<dbReference type="SUPFAM" id="SSF52540">
    <property type="entry name" value="P-loop containing nucleoside triphosphate hydrolases"/>
    <property type="match status" value="1"/>
</dbReference>
<evidence type="ECO:0000256" key="7">
    <source>
        <dbReference type="ARBA" id="ARBA00023136"/>
    </source>
</evidence>
<dbReference type="InterPro" id="IPR003439">
    <property type="entry name" value="ABC_transporter-like_ATP-bd"/>
</dbReference>
<keyword evidence="4" id="KW-1003">Cell membrane</keyword>
<dbReference type="PROSITE" id="PS50893">
    <property type="entry name" value="ABC_TRANSPORTER_2"/>
    <property type="match status" value="1"/>
</dbReference>
<protein>
    <submittedName>
        <fullName evidence="9">Peptide ABC transporter ATP-binding protein</fullName>
    </submittedName>
</protein>
<dbReference type="NCBIfam" id="TIGR01727">
    <property type="entry name" value="oligo_HPY"/>
    <property type="match status" value="1"/>
</dbReference>
<dbReference type="SMART" id="SM00382">
    <property type="entry name" value="AAA"/>
    <property type="match status" value="1"/>
</dbReference>
<dbReference type="InterPro" id="IPR050388">
    <property type="entry name" value="ABC_Ni/Peptide_Import"/>
</dbReference>
<dbReference type="PROSITE" id="PS00211">
    <property type="entry name" value="ABC_TRANSPORTER_1"/>
    <property type="match status" value="1"/>
</dbReference>